<sequence length="1161" mass="131284">MNESFDDQDTEFTYEIPDCLMDGDYIEIHGVCHGKRIVFELLTEEASTQNIFDKLPLQIILTTDGLVTVISRNPEKVAKQERSVENGIQIDKAFELCVHAYKKCYVVKLNGEDVCGQDHLVPLNEAFALSMQGKVDILSLEFKDMYYDEEEMNNNTNMSSANNNSNSIRMDDAQAGLVRVNELRQSSIRRNDPPVMVPTRTGSKLEKQSIKSKDSNLEVTAWKTSNDLSRAYLDVDYKVSTLDRNSAAHSYRNSIDFSHNSDSRISGTLPPLGKSANDRVSDYVMGSRGNLNTNDASHIKSKTSIFGSRKSATLSNSKIEQRFNEGRSQTDAGDLHHGSYSVLDDEDHIGSQLSATTSTPNLQDKHKKKRFSLLGKNRKSTGSESDVRNDSKKSKGSTPDIRLKDGEGEKKKKGLHLKNPFKRSKTKDQTPSVSSDLAFTRNTIHPAINVAVTERLPKEMSKKPAPEIAAYLHKSNPSAEFDTLNLTGREILSEDTHFAPFDRKHYDGYENVGSSYDTFKHKTLSDSRKSIEISSLSDLHSQGKLKGPAPELAALIHSKHPTSNLEDITIAQGSGSHIRPFTPTDHSPKQSRYHNEPPSDIANLKLKGTAPEIAAIINSRTKSPNHEDVTLTQRCDQNFHPYPTVDTSGKKPFKPSGSASEIAADIHKNNLADHRPYADYTLTGTNTNEMHVKKYVLKEKVQSTRKALSLSEHISDGDETESGGSEVYTDNECYLEVGKSEYYFDRKRSLRNYRSKRSTKLEREARRNMGLHRNDSQESVSSSISSLKPTDRKLTPKYRKRPGTKKEEVSSWLSSSNSPYNPIRIDGHVYPNYTSNVYASAPIVHKHLIQNYLSKDIIQSIKCDSNINLPHPLTVGRSALVYGHFKYNSAVRQSCLIKLEFSTSCEEANECETLYLQLWSDGSLDILNSQSINSKIPYSSSNDIQYLTLKDNEVCNNDKQQVNFTLNFISQSFYTAITSNDQFTLILKNQFLKSTNYHLKSFKLEDSTNAKLDKLFMPKNLCLPLILHMKDVSSQTNTLNLLTKLTADTKRVIIEYVYKPISSSKFISMQILLNFETSYLIIQEIAKETNNIQYAEKEITYIPEQICKMKFSWYNNTLKVLLNNDESMMYNFEQYYPLQFLSHIRINGDFMLLNAELQSDE</sequence>
<dbReference type="PROSITE" id="PS51304">
    <property type="entry name" value="GALECTIN"/>
    <property type="match status" value="1"/>
</dbReference>
<feature type="compositionally biased region" description="Basic and acidic residues" evidence="2">
    <location>
        <begin position="759"/>
        <end position="776"/>
    </location>
</feature>
<keyword evidence="4" id="KW-1185">Reference proteome</keyword>
<dbReference type="InterPro" id="IPR001079">
    <property type="entry name" value="Galectin_CRD"/>
</dbReference>
<evidence type="ECO:0000313" key="4">
    <source>
        <dbReference type="Proteomes" id="UP000277204"/>
    </source>
</evidence>
<feature type="compositionally biased region" description="Basic residues" evidence="2">
    <location>
        <begin position="365"/>
        <end position="379"/>
    </location>
</feature>
<feature type="region of interest" description="Disordered" evidence="2">
    <location>
        <begin position="352"/>
        <end position="436"/>
    </location>
</feature>
<feature type="region of interest" description="Disordered" evidence="2">
    <location>
        <begin position="323"/>
        <end position="342"/>
    </location>
</feature>
<feature type="compositionally biased region" description="Basic residues" evidence="2">
    <location>
        <begin position="411"/>
        <end position="425"/>
    </location>
</feature>
<dbReference type="Proteomes" id="UP000277204">
    <property type="component" value="Unassembled WGS sequence"/>
</dbReference>
<evidence type="ECO:0000256" key="2">
    <source>
        <dbReference type="SAM" id="MobiDB-lite"/>
    </source>
</evidence>
<name>A0A183LBL0_9TREM</name>
<feature type="compositionally biased region" description="Polar residues" evidence="2">
    <location>
        <begin position="254"/>
        <end position="266"/>
    </location>
</feature>
<dbReference type="Pfam" id="PF00337">
    <property type="entry name" value="Gal-bind_lectin"/>
    <property type="match status" value="1"/>
</dbReference>
<feature type="region of interest" description="Disordered" evidence="2">
    <location>
        <begin position="637"/>
        <end position="658"/>
    </location>
</feature>
<feature type="region of interest" description="Disordered" evidence="2">
    <location>
        <begin position="755"/>
        <end position="812"/>
    </location>
</feature>
<feature type="compositionally biased region" description="Polar residues" evidence="2">
    <location>
        <begin position="352"/>
        <end position="362"/>
    </location>
</feature>
<accession>A0A183LBL0</accession>
<feature type="region of interest" description="Disordered" evidence="2">
    <location>
        <begin position="254"/>
        <end position="279"/>
    </location>
</feature>
<feature type="region of interest" description="Disordered" evidence="2">
    <location>
        <begin position="188"/>
        <end position="210"/>
    </location>
</feature>
<dbReference type="SUPFAM" id="SSF49899">
    <property type="entry name" value="Concanavalin A-like lectins/glucanases"/>
    <property type="match status" value="1"/>
</dbReference>
<feature type="compositionally biased region" description="Low complexity" evidence="2">
    <location>
        <begin position="777"/>
        <end position="786"/>
    </location>
</feature>
<organism evidence="3 4">
    <name type="scientific">Schistosoma margrebowiei</name>
    <dbReference type="NCBI Taxonomy" id="48269"/>
    <lineage>
        <taxon>Eukaryota</taxon>
        <taxon>Metazoa</taxon>
        <taxon>Spiralia</taxon>
        <taxon>Lophotrochozoa</taxon>
        <taxon>Platyhelminthes</taxon>
        <taxon>Trematoda</taxon>
        <taxon>Digenea</taxon>
        <taxon>Strigeidida</taxon>
        <taxon>Schistosomatoidea</taxon>
        <taxon>Schistosomatidae</taxon>
        <taxon>Schistosoma</taxon>
    </lineage>
</organism>
<reference evidence="3 4" key="1">
    <citation type="submission" date="2018-11" db="EMBL/GenBank/DDBJ databases">
        <authorList>
            <consortium name="Pathogen Informatics"/>
        </authorList>
    </citation>
    <scope>NUCLEOTIDE SEQUENCE [LARGE SCALE GENOMIC DNA]</scope>
    <source>
        <strain evidence="3 4">Zambia</strain>
    </source>
</reference>
<gene>
    <name evidence="3" type="ORF">SMRZ_LOCUS1185</name>
</gene>
<dbReference type="GO" id="GO:0030246">
    <property type="term" value="F:carbohydrate binding"/>
    <property type="evidence" value="ECO:0007669"/>
    <property type="project" value="UniProtKB-KW"/>
</dbReference>
<evidence type="ECO:0000256" key="1">
    <source>
        <dbReference type="ARBA" id="ARBA00022734"/>
    </source>
</evidence>
<proteinExistence type="predicted"/>
<dbReference type="EMBL" id="UZAI01000250">
    <property type="protein sequence ID" value="VDO50469.1"/>
    <property type="molecule type" value="Genomic_DNA"/>
</dbReference>
<keyword evidence="1" id="KW-0430">Lectin</keyword>
<dbReference type="Gene3D" id="2.60.120.200">
    <property type="match status" value="1"/>
</dbReference>
<dbReference type="SMART" id="SM00908">
    <property type="entry name" value="Gal-bind_lectin"/>
    <property type="match status" value="1"/>
</dbReference>
<protein>
    <submittedName>
        <fullName evidence="3">Uncharacterized protein</fullName>
    </submittedName>
</protein>
<dbReference type="AlphaFoldDB" id="A0A183LBL0"/>
<evidence type="ECO:0000313" key="3">
    <source>
        <dbReference type="EMBL" id="VDO50469.1"/>
    </source>
</evidence>
<feature type="compositionally biased region" description="Basic and acidic residues" evidence="2">
    <location>
        <begin position="401"/>
        <end position="410"/>
    </location>
</feature>
<dbReference type="InterPro" id="IPR013320">
    <property type="entry name" value="ConA-like_dom_sf"/>
</dbReference>